<dbReference type="EMBL" id="PYMJ01000036">
    <property type="protein sequence ID" value="PSU45109.1"/>
    <property type="molecule type" value="Genomic_DNA"/>
</dbReference>
<keyword evidence="4" id="KW-1185">Reference proteome</keyword>
<organism evidence="3 4">
    <name type="scientific">Photobacterium frigidiphilum</name>
    <dbReference type="NCBI Taxonomy" id="264736"/>
    <lineage>
        <taxon>Bacteria</taxon>
        <taxon>Pseudomonadati</taxon>
        <taxon>Pseudomonadota</taxon>
        <taxon>Gammaproteobacteria</taxon>
        <taxon>Vibrionales</taxon>
        <taxon>Vibrionaceae</taxon>
        <taxon>Photobacterium</taxon>
    </lineage>
</organism>
<evidence type="ECO:0000259" key="2">
    <source>
        <dbReference type="Pfam" id="PF00497"/>
    </source>
</evidence>
<sequence length="252" mass="28740">MKGLFSISTAIMLSCASFQASSETINYYVIAKQATPFQIESPDKTHKGIVTDIVKAVFNGSKYDIDYHVYPFNRMISLLEQGGEANWITYGSPNWGGVQAENLSEMPIYNVKHSLVTSMNNTFDFNSMKDMDEKVIVLLHGFNYPQLVPYFDNGNVEELRVKDYKAAFRVIKKLPGETAFVEMQSRIKYNLSQQKLNTDAYRVQSFSSVIPDYPIYLAFDPKMDADIQAFINERLKTLKSTGKLDDIIHNYI</sequence>
<evidence type="ECO:0000256" key="1">
    <source>
        <dbReference type="SAM" id="SignalP"/>
    </source>
</evidence>
<dbReference type="PROSITE" id="PS51257">
    <property type="entry name" value="PROKAR_LIPOPROTEIN"/>
    <property type="match status" value="1"/>
</dbReference>
<dbReference type="Gene3D" id="3.40.190.10">
    <property type="entry name" value="Periplasmic binding protein-like II"/>
    <property type="match status" value="2"/>
</dbReference>
<protein>
    <submittedName>
        <fullName evidence="3">Amino acid ABC transporter</fullName>
    </submittedName>
</protein>
<evidence type="ECO:0000313" key="4">
    <source>
        <dbReference type="Proteomes" id="UP000240987"/>
    </source>
</evidence>
<dbReference type="SUPFAM" id="SSF53850">
    <property type="entry name" value="Periplasmic binding protein-like II"/>
    <property type="match status" value="1"/>
</dbReference>
<keyword evidence="1" id="KW-0732">Signal</keyword>
<gene>
    <name evidence="3" type="ORF">C9J12_24410</name>
</gene>
<dbReference type="Pfam" id="PF00497">
    <property type="entry name" value="SBP_bac_3"/>
    <property type="match status" value="1"/>
</dbReference>
<accession>A0A2T3J8P0</accession>
<dbReference type="InterPro" id="IPR001638">
    <property type="entry name" value="Solute-binding_3/MltF_N"/>
</dbReference>
<feature type="chain" id="PRO_5015628893" evidence="1">
    <location>
        <begin position="23"/>
        <end position="252"/>
    </location>
</feature>
<evidence type="ECO:0000313" key="3">
    <source>
        <dbReference type="EMBL" id="PSU45109.1"/>
    </source>
</evidence>
<comment type="caution">
    <text evidence="3">The sequence shown here is derived from an EMBL/GenBank/DDBJ whole genome shotgun (WGS) entry which is preliminary data.</text>
</comment>
<dbReference type="OrthoDB" id="6194758at2"/>
<feature type="signal peptide" evidence="1">
    <location>
        <begin position="1"/>
        <end position="22"/>
    </location>
</feature>
<dbReference type="AlphaFoldDB" id="A0A2T3J8P0"/>
<name>A0A2T3J8P0_9GAMM</name>
<dbReference type="RefSeq" id="WP_107245087.1">
    <property type="nucleotide sequence ID" value="NZ_JAKJUA010000010.1"/>
</dbReference>
<reference evidence="3 4" key="1">
    <citation type="submission" date="2018-01" db="EMBL/GenBank/DDBJ databases">
        <title>Whole genome sequencing of Histamine producing bacteria.</title>
        <authorList>
            <person name="Butler K."/>
        </authorList>
    </citation>
    <scope>NUCLEOTIDE SEQUENCE [LARGE SCALE GENOMIC DNA]</scope>
    <source>
        <strain evidence="3 4">JCM 12947</strain>
    </source>
</reference>
<feature type="domain" description="Solute-binding protein family 3/N-terminal" evidence="2">
    <location>
        <begin position="31"/>
        <end position="251"/>
    </location>
</feature>
<proteinExistence type="predicted"/>
<dbReference type="Proteomes" id="UP000240987">
    <property type="component" value="Unassembled WGS sequence"/>
</dbReference>